<dbReference type="KEGG" id="msak:MSAS_51460"/>
<reference evidence="1" key="2">
    <citation type="journal article" date="2019" name="Emerg. Microbes Infect.">
        <title>Comprehensive subspecies identification of 175 nontuberculous mycobacteria species based on 7547 genomic profiles.</title>
        <authorList>
            <person name="Matsumoto Y."/>
            <person name="Kinjo T."/>
            <person name="Motooka D."/>
            <person name="Nabeya D."/>
            <person name="Jung N."/>
            <person name="Uechi K."/>
            <person name="Horii T."/>
            <person name="Iida T."/>
            <person name="Fujita J."/>
            <person name="Nakamura S."/>
        </authorList>
    </citation>
    <scope>NUCLEOTIDE SEQUENCE [LARGE SCALE GENOMIC DNA]</scope>
    <source>
        <strain evidence="1">JCM 13016</strain>
    </source>
</reference>
<gene>
    <name evidence="2" type="ORF">AWC23_09495</name>
    <name evidence="1" type="ORF">MSAS_51460</name>
</gene>
<organism evidence="1">
    <name type="scientific">Mycobacterium saskatchewanense</name>
    <dbReference type="NCBI Taxonomy" id="220927"/>
    <lineage>
        <taxon>Bacteria</taxon>
        <taxon>Bacillati</taxon>
        <taxon>Actinomycetota</taxon>
        <taxon>Actinomycetes</taxon>
        <taxon>Mycobacteriales</taxon>
        <taxon>Mycobacteriaceae</taxon>
        <taxon>Mycobacterium</taxon>
        <taxon>Mycobacterium simiae complex</taxon>
    </lineage>
</organism>
<dbReference type="RefSeq" id="WP_085255084.1">
    <property type="nucleotide sequence ID" value="NZ_AP022573.1"/>
</dbReference>
<dbReference type="SUPFAM" id="SSF52096">
    <property type="entry name" value="ClpP/crotonase"/>
    <property type="match status" value="1"/>
</dbReference>
<reference evidence="1" key="3">
    <citation type="submission" date="2020-02" db="EMBL/GenBank/DDBJ databases">
        <authorList>
            <person name="Matsumoto Y."/>
            <person name="Motooka D."/>
            <person name="Nakamura S."/>
        </authorList>
    </citation>
    <scope>NUCLEOTIDE SEQUENCE</scope>
    <source>
        <strain evidence="1">JCM 13016</strain>
    </source>
</reference>
<evidence type="ECO:0000313" key="3">
    <source>
        <dbReference type="Proteomes" id="UP000193387"/>
    </source>
</evidence>
<proteinExistence type="predicted"/>
<dbReference type="OrthoDB" id="9775794at2"/>
<evidence type="ECO:0000313" key="1">
    <source>
        <dbReference type="EMBL" id="BBX65972.1"/>
    </source>
</evidence>
<evidence type="ECO:0000313" key="2">
    <source>
        <dbReference type="EMBL" id="ORW72673.1"/>
    </source>
</evidence>
<dbReference type="InterPro" id="IPR001753">
    <property type="entry name" value="Enoyl-CoA_hydra/iso"/>
</dbReference>
<dbReference type="STRING" id="220927.AWC23_09495"/>
<dbReference type="PANTHER" id="PTHR43459">
    <property type="entry name" value="ENOYL-COA HYDRATASE"/>
    <property type="match status" value="1"/>
</dbReference>
<name>A0A1X2CA11_9MYCO</name>
<reference evidence="2 3" key="1">
    <citation type="submission" date="2016-01" db="EMBL/GenBank/DDBJ databases">
        <title>The new phylogeny of the genus Mycobacterium.</title>
        <authorList>
            <person name="Tarcisio F."/>
            <person name="Conor M."/>
            <person name="Antonella G."/>
            <person name="Elisabetta G."/>
            <person name="Giulia F.S."/>
            <person name="Sara T."/>
            <person name="Anna F."/>
            <person name="Clotilde B."/>
            <person name="Roberto B."/>
            <person name="Veronica D.S."/>
            <person name="Fabio R."/>
            <person name="Monica P."/>
            <person name="Olivier J."/>
            <person name="Enrico T."/>
            <person name="Nicola S."/>
        </authorList>
    </citation>
    <scope>NUCLEOTIDE SEQUENCE [LARGE SCALE GENOMIC DNA]</scope>
    <source>
        <strain evidence="2 3">DSM 44616</strain>
    </source>
</reference>
<protein>
    <submittedName>
        <fullName evidence="1">Enoyl-CoA hydratase</fullName>
    </submittedName>
</protein>
<dbReference type="Gene3D" id="3.90.226.10">
    <property type="entry name" value="2-enoyl-CoA Hydratase, Chain A, domain 1"/>
    <property type="match status" value="1"/>
</dbReference>
<dbReference type="EMBL" id="LQPR01000022">
    <property type="protein sequence ID" value="ORW72673.1"/>
    <property type="molecule type" value="Genomic_DNA"/>
</dbReference>
<dbReference type="InterPro" id="IPR029045">
    <property type="entry name" value="ClpP/crotonase-like_dom_sf"/>
</dbReference>
<dbReference type="EMBL" id="AP022573">
    <property type="protein sequence ID" value="BBX65972.1"/>
    <property type="molecule type" value="Genomic_DNA"/>
</dbReference>
<dbReference type="GO" id="GO:0003824">
    <property type="term" value="F:catalytic activity"/>
    <property type="evidence" value="ECO:0007669"/>
    <property type="project" value="UniProtKB-ARBA"/>
</dbReference>
<accession>A0A1X2CA11</accession>
<dbReference type="PANTHER" id="PTHR43459:SF1">
    <property type="entry name" value="EG:BACN32G11.4 PROTEIN"/>
    <property type="match status" value="1"/>
</dbReference>
<dbReference type="AlphaFoldDB" id="A0A1X2CA11"/>
<dbReference type="CDD" id="cd06558">
    <property type="entry name" value="crotonase-like"/>
    <property type="match status" value="1"/>
</dbReference>
<dbReference type="Proteomes" id="UP000193387">
    <property type="component" value="Unassembled WGS sequence"/>
</dbReference>
<dbReference type="Pfam" id="PF00378">
    <property type="entry name" value="ECH_1"/>
    <property type="match status" value="1"/>
</dbReference>
<keyword evidence="3" id="KW-1185">Reference proteome</keyword>
<sequence>MSIDNNGPLRLTEAAPGYVRVTIDNPPLNLLDPEMIKALRTLMDAFEADPNLRVVVFDSADEDYFIAHFDVVRAHEVPNDPGPTGLPAWPDIAYRLRRAPFISITELRGRARGVGSEFVLACDLRFASIERAILCQPEVGCGLVPGGGGIEALTALTGRSRALEVIVGSDDYDAVLAEKYGWINRAIPDADLSSFVDRLARRIASFPPGAQALAKKLVNNRASVSDGSDLADSLAEFYRTIEWPATRSRLADLIAHGLQQRGELENDLGSLLGS</sequence>